<dbReference type="Proteomes" id="UP000799750">
    <property type="component" value="Unassembled WGS sequence"/>
</dbReference>
<dbReference type="CDD" id="cd06257">
    <property type="entry name" value="DnaJ"/>
    <property type="match status" value="1"/>
</dbReference>
<feature type="domain" description="J" evidence="4">
    <location>
        <begin position="50"/>
        <end position="115"/>
    </location>
</feature>
<dbReference type="PANTHER" id="PTHR44145">
    <property type="entry name" value="DNAJ HOMOLOG SUBFAMILY A MEMBER 3, MITOCHONDRIAL"/>
    <property type="match status" value="1"/>
</dbReference>
<dbReference type="SUPFAM" id="SSF46565">
    <property type="entry name" value="Chaperone J-domain"/>
    <property type="match status" value="1"/>
</dbReference>
<feature type="region of interest" description="Disordered" evidence="2">
    <location>
        <begin position="31"/>
        <end position="52"/>
    </location>
</feature>
<evidence type="ECO:0000259" key="4">
    <source>
        <dbReference type="PROSITE" id="PS50076"/>
    </source>
</evidence>
<dbReference type="EMBL" id="MU004196">
    <property type="protein sequence ID" value="KAF2490692.1"/>
    <property type="molecule type" value="Genomic_DNA"/>
</dbReference>
<gene>
    <name evidence="5" type="ORF">BU16DRAFT_585084</name>
</gene>
<dbReference type="InterPro" id="IPR036869">
    <property type="entry name" value="J_dom_sf"/>
</dbReference>
<reference evidence="5" key="1">
    <citation type="journal article" date="2020" name="Stud. Mycol.">
        <title>101 Dothideomycetes genomes: a test case for predicting lifestyles and emergence of pathogens.</title>
        <authorList>
            <person name="Haridas S."/>
            <person name="Albert R."/>
            <person name="Binder M."/>
            <person name="Bloem J."/>
            <person name="Labutti K."/>
            <person name="Salamov A."/>
            <person name="Andreopoulos B."/>
            <person name="Baker S."/>
            <person name="Barry K."/>
            <person name="Bills G."/>
            <person name="Bluhm B."/>
            <person name="Cannon C."/>
            <person name="Castanera R."/>
            <person name="Culley D."/>
            <person name="Daum C."/>
            <person name="Ezra D."/>
            <person name="Gonzalez J."/>
            <person name="Henrissat B."/>
            <person name="Kuo A."/>
            <person name="Liang C."/>
            <person name="Lipzen A."/>
            <person name="Lutzoni F."/>
            <person name="Magnuson J."/>
            <person name="Mondo S."/>
            <person name="Nolan M."/>
            <person name="Ohm R."/>
            <person name="Pangilinan J."/>
            <person name="Park H.-J."/>
            <person name="Ramirez L."/>
            <person name="Alfaro M."/>
            <person name="Sun H."/>
            <person name="Tritt A."/>
            <person name="Yoshinaga Y."/>
            <person name="Zwiers L.-H."/>
            <person name="Turgeon B."/>
            <person name="Goodwin S."/>
            <person name="Spatafora J."/>
            <person name="Crous P."/>
            <person name="Grigoriev I."/>
        </authorList>
    </citation>
    <scope>NUCLEOTIDE SEQUENCE</scope>
    <source>
        <strain evidence="5">CBS 269.34</strain>
    </source>
</reference>
<evidence type="ECO:0000256" key="2">
    <source>
        <dbReference type="SAM" id="MobiDB-lite"/>
    </source>
</evidence>
<dbReference type="OrthoDB" id="10250354at2759"/>
<accession>A0A6A6QEJ0</accession>
<keyword evidence="3" id="KW-0812">Transmembrane</keyword>
<evidence type="ECO:0000256" key="3">
    <source>
        <dbReference type="SAM" id="Phobius"/>
    </source>
</evidence>
<dbReference type="PANTHER" id="PTHR44145:SF3">
    <property type="entry name" value="DNAJ HOMOLOG SUBFAMILY A MEMBER 3, MITOCHONDRIAL"/>
    <property type="match status" value="1"/>
</dbReference>
<dbReference type="AlphaFoldDB" id="A0A6A6QEJ0"/>
<feature type="region of interest" description="Disordered" evidence="2">
    <location>
        <begin position="121"/>
        <end position="237"/>
    </location>
</feature>
<evidence type="ECO:0000313" key="5">
    <source>
        <dbReference type="EMBL" id="KAF2490692.1"/>
    </source>
</evidence>
<organism evidence="5 6">
    <name type="scientific">Lophium mytilinum</name>
    <dbReference type="NCBI Taxonomy" id="390894"/>
    <lineage>
        <taxon>Eukaryota</taxon>
        <taxon>Fungi</taxon>
        <taxon>Dikarya</taxon>
        <taxon>Ascomycota</taxon>
        <taxon>Pezizomycotina</taxon>
        <taxon>Dothideomycetes</taxon>
        <taxon>Pleosporomycetidae</taxon>
        <taxon>Mytilinidiales</taxon>
        <taxon>Mytilinidiaceae</taxon>
        <taxon>Lophium</taxon>
    </lineage>
</organism>
<sequence>MPLRLLLLPRPQRLTSSPCLRPHLLLPPIASKTRPFHPSPPLHTDNPLPNHYETLELPPSASPAEIKRQFFALSKLHHPDRNPSDPTASTRFVALSEAYHILSSPTKRSTYDAQYHTHLAPATARHTQHTGSFSSAGYAGSRPPSGLSRRRTQFRGPPPSFYRSGGYGAHGAKRGAGHAHAHGNEGTGEEEAEAATSTAGGFSPGQQHHGTTVPHFDHRGHRRTHEGVSQHFKRKAERAGAHFAEDLAGSSGSMLFNFVAVGSAVVVIMLSAVWFKRDEGGVGKRSRGRGKEKEGS</sequence>
<protein>
    <submittedName>
        <fullName evidence="5">DnaJ-domain-containing protein</fullName>
    </submittedName>
</protein>
<keyword evidence="3" id="KW-1133">Transmembrane helix</keyword>
<dbReference type="Gene3D" id="1.10.287.110">
    <property type="entry name" value="DnaJ domain"/>
    <property type="match status" value="1"/>
</dbReference>
<name>A0A6A6QEJ0_9PEZI</name>
<dbReference type="Pfam" id="PF00226">
    <property type="entry name" value="DnaJ"/>
    <property type="match status" value="1"/>
</dbReference>
<dbReference type="PROSITE" id="PS50076">
    <property type="entry name" value="DNAJ_2"/>
    <property type="match status" value="1"/>
</dbReference>
<keyword evidence="1" id="KW-0143">Chaperone</keyword>
<dbReference type="SMART" id="SM00271">
    <property type="entry name" value="DnaJ"/>
    <property type="match status" value="1"/>
</dbReference>
<keyword evidence="3" id="KW-0472">Membrane</keyword>
<keyword evidence="6" id="KW-1185">Reference proteome</keyword>
<dbReference type="PRINTS" id="PR00625">
    <property type="entry name" value="JDOMAIN"/>
</dbReference>
<proteinExistence type="predicted"/>
<feature type="transmembrane region" description="Helical" evidence="3">
    <location>
        <begin position="254"/>
        <end position="275"/>
    </location>
</feature>
<dbReference type="InterPro" id="IPR051938">
    <property type="entry name" value="Apopto_cytoskel_mod"/>
</dbReference>
<feature type="compositionally biased region" description="Basic residues" evidence="2">
    <location>
        <begin position="171"/>
        <end position="181"/>
    </location>
</feature>
<dbReference type="InterPro" id="IPR001623">
    <property type="entry name" value="DnaJ_domain"/>
</dbReference>
<evidence type="ECO:0000313" key="6">
    <source>
        <dbReference type="Proteomes" id="UP000799750"/>
    </source>
</evidence>
<evidence type="ECO:0000256" key="1">
    <source>
        <dbReference type="ARBA" id="ARBA00023186"/>
    </source>
</evidence>